<keyword evidence="1" id="KW-0472">Membrane</keyword>
<dbReference type="Proteomes" id="UP000245488">
    <property type="component" value="Chromosome"/>
</dbReference>
<evidence type="ECO:0000313" key="2">
    <source>
        <dbReference type="EMBL" id="PWT26082.1"/>
    </source>
</evidence>
<keyword evidence="1" id="KW-1133">Transmembrane helix</keyword>
<feature type="transmembrane region" description="Helical" evidence="1">
    <location>
        <begin position="66"/>
        <end position="84"/>
    </location>
</feature>
<proteinExistence type="predicted"/>
<name>A0A317G0X1_BUTFI</name>
<dbReference type="RefSeq" id="WP_110072016.1">
    <property type="nucleotide sequence ID" value="NZ_CM009896.1"/>
</dbReference>
<dbReference type="AlphaFoldDB" id="A0A317G0X1"/>
<reference evidence="2 3" key="1">
    <citation type="submission" date="2017-09" db="EMBL/GenBank/DDBJ databases">
        <title>High-quality draft genome sequence of Butyrivibrio fibrisolvens INBov1, isolated from cow rumen.</title>
        <authorList>
            <person name="Rodriguez Hernaez J."/>
            <person name="Rivarola M."/>
            <person name="Paniego N."/>
            <person name="Cravero S."/>
            <person name="Ceron Cucchi M."/>
            <person name="Martinez M.C."/>
        </authorList>
    </citation>
    <scope>NUCLEOTIDE SEQUENCE [LARGE SCALE GENOMIC DNA]</scope>
    <source>
        <strain evidence="2 3">INBov1</strain>
    </source>
</reference>
<sequence length="111" mass="12667">MSDNTSNSSSENQNTAKLKELVKLPENEQYLYLLKSVPNDTERTRIGLILDYYIKNANKNRKCHRLFSSLGVIIPALATFVSVFSGAENFLCHKILFRAITEFLILFVLSH</sequence>
<evidence type="ECO:0000313" key="3">
    <source>
        <dbReference type="Proteomes" id="UP000245488"/>
    </source>
</evidence>
<accession>A0A317G0X1</accession>
<dbReference type="EMBL" id="NXNG01000001">
    <property type="protein sequence ID" value="PWT26082.1"/>
    <property type="molecule type" value="Genomic_DNA"/>
</dbReference>
<gene>
    <name evidence="2" type="ORF">CPT75_02585</name>
</gene>
<keyword evidence="3" id="KW-1185">Reference proteome</keyword>
<keyword evidence="1" id="KW-0812">Transmembrane</keyword>
<protein>
    <submittedName>
        <fullName evidence="2">Uncharacterized protein</fullName>
    </submittedName>
</protein>
<evidence type="ECO:0000256" key="1">
    <source>
        <dbReference type="SAM" id="Phobius"/>
    </source>
</evidence>
<comment type="caution">
    <text evidence="2">The sequence shown here is derived from an EMBL/GenBank/DDBJ whole genome shotgun (WGS) entry which is preliminary data.</text>
</comment>
<organism evidence="2 3">
    <name type="scientific">Butyrivibrio fibrisolvens</name>
    <dbReference type="NCBI Taxonomy" id="831"/>
    <lineage>
        <taxon>Bacteria</taxon>
        <taxon>Bacillati</taxon>
        <taxon>Bacillota</taxon>
        <taxon>Clostridia</taxon>
        <taxon>Lachnospirales</taxon>
        <taxon>Lachnospiraceae</taxon>
        <taxon>Butyrivibrio</taxon>
    </lineage>
</organism>